<dbReference type="PANTHER" id="PTHR24366:SF96">
    <property type="entry name" value="LEUCINE RICH REPEAT CONTAINING 53"/>
    <property type="match status" value="1"/>
</dbReference>
<evidence type="ECO:0000259" key="5">
    <source>
        <dbReference type="PROSITE" id="PS00022"/>
    </source>
</evidence>
<dbReference type="InterPro" id="IPR032675">
    <property type="entry name" value="LRR_dom_sf"/>
</dbReference>
<evidence type="ECO:0000256" key="4">
    <source>
        <dbReference type="SAM" id="SignalP"/>
    </source>
</evidence>
<accession>A0A8B6FSV0</accession>
<reference evidence="6" key="1">
    <citation type="submission" date="2018-11" db="EMBL/GenBank/DDBJ databases">
        <authorList>
            <person name="Alioto T."/>
            <person name="Alioto T."/>
        </authorList>
    </citation>
    <scope>NUCLEOTIDE SEQUENCE</scope>
</reference>
<protein>
    <recommendedName>
        <fullName evidence="5">EGF-like domain-containing protein</fullName>
    </recommendedName>
</protein>
<evidence type="ECO:0000256" key="2">
    <source>
        <dbReference type="ARBA" id="ARBA00022729"/>
    </source>
</evidence>
<gene>
    <name evidence="6" type="ORF">MGAL_10B021986</name>
</gene>
<keyword evidence="3" id="KW-0677">Repeat</keyword>
<dbReference type="Proteomes" id="UP000596742">
    <property type="component" value="Unassembled WGS sequence"/>
</dbReference>
<dbReference type="EMBL" id="UYJE01007269">
    <property type="protein sequence ID" value="VDI53164.1"/>
    <property type="molecule type" value="Genomic_DNA"/>
</dbReference>
<name>A0A8B6FSV0_MYTGA</name>
<dbReference type="Gene3D" id="3.80.10.10">
    <property type="entry name" value="Ribonuclease Inhibitor"/>
    <property type="match status" value="1"/>
</dbReference>
<evidence type="ECO:0000313" key="6">
    <source>
        <dbReference type="EMBL" id="VDI53164.1"/>
    </source>
</evidence>
<dbReference type="SMART" id="SM00013">
    <property type="entry name" value="LRRNT"/>
    <property type="match status" value="1"/>
</dbReference>
<keyword evidence="2 4" id="KW-0732">Signal</keyword>
<evidence type="ECO:0000313" key="7">
    <source>
        <dbReference type="Proteomes" id="UP000596742"/>
    </source>
</evidence>
<feature type="chain" id="PRO_5032312329" description="EGF-like domain-containing protein" evidence="4">
    <location>
        <begin position="25"/>
        <end position="216"/>
    </location>
</feature>
<organism evidence="6 7">
    <name type="scientific">Mytilus galloprovincialis</name>
    <name type="common">Mediterranean mussel</name>
    <dbReference type="NCBI Taxonomy" id="29158"/>
    <lineage>
        <taxon>Eukaryota</taxon>
        <taxon>Metazoa</taxon>
        <taxon>Spiralia</taxon>
        <taxon>Lophotrochozoa</taxon>
        <taxon>Mollusca</taxon>
        <taxon>Bivalvia</taxon>
        <taxon>Autobranchia</taxon>
        <taxon>Pteriomorphia</taxon>
        <taxon>Mytilida</taxon>
        <taxon>Mytiloidea</taxon>
        <taxon>Mytilidae</taxon>
        <taxon>Mytilinae</taxon>
        <taxon>Mytilus</taxon>
    </lineage>
</organism>
<dbReference type="Gene3D" id="2.10.25.10">
    <property type="entry name" value="Laminin"/>
    <property type="match status" value="1"/>
</dbReference>
<comment type="caution">
    <text evidence="6">The sequence shown here is derived from an EMBL/GenBank/DDBJ whole genome shotgun (WGS) entry which is preliminary data.</text>
</comment>
<feature type="signal peptide" evidence="4">
    <location>
        <begin position="1"/>
        <end position="24"/>
    </location>
</feature>
<dbReference type="InterPro" id="IPR000742">
    <property type="entry name" value="EGF"/>
</dbReference>
<sequence>MNIMSMDIILIFVLAVICAGLVKGTCPSTCSCVDDSSGSNVNCYSKYLGRIPTLPKDTYYLDLRHNHIADINIQFCKEMPQLQHLYISYNLITEIPEITFADCEQLYRIYLYNNKIRSLVSYTFINLTNLYELELSGNPLNCDCSIFPFWSWLIERASLGTTAKCSNGTLVTSLQSVVLDICHPDNCQCFNGGKCVAMGYTLICNCIGQWTGTFCQ</sequence>
<keyword evidence="7" id="KW-1185">Reference proteome</keyword>
<dbReference type="InterPro" id="IPR003591">
    <property type="entry name" value="Leu-rich_rpt_typical-subtyp"/>
</dbReference>
<proteinExistence type="predicted"/>
<dbReference type="PROSITE" id="PS00022">
    <property type="entry name" value="EGF_1"/>
    <property type="match status" value="1"/>
</dbReference>
<feature type="domain" description="EGF-like" evidence="5">
    <location>
        <begin position="204"/>
        <end position="215"/>
    </location>
</feature>
<evidence type="ECO:0000256" key="3">
    <source>
        <dbReference type="ARBA" id="ARBA00022737"/>
    </source>
</evidence>
<dbReference type="PANTHER" id="PTHR24366">
    <property type="entry name" value="IG(IMMUNOGLOBULIN) AND LRR(LEUCINE RICH REPEAT) DOMAINS"/>
    <property type="match status" value="1"/>
</dbReference>
<dbReference type="SMART" id="SM00369">
    <property type="entry name" value="LRR_TYP"/>
    <property type="match status" value="2"/>
</dbReference>
<keyword evidence="1" id="KW-0433">Leucine-rich repeat</keyword>
<dbReference type="OrthoDB" id="6131022at2759"/>
<dbReference type="InterPro" id="IPR000372">
    <property type="entry name" value="LRRNT"/>
</dbReference>
<feature type="non-terminal residue" evidence="6">
    <location>
        <position position="216"/>
    </location>
</feature>
<dbReference type="PROSITE" id="PS51450">
    <property type="entry name" value="LRR"/>
    <property type="match status" value="1"/>
</dbReference>
<dbReference type="AlphaFoldDB" id="A0A8B6FSV0"/>
<evidence type="ECO:0000256" key="1">
    <source>
        <dbReference type="ARBA" id="ARBA00022614"/>
    </source>
</evidence>
<dbReference type="SUPFAM" id="SSF52058">
    <property type="entry name" value="L domain-like"/>
    <property type="match status" value="1"/>
</dbReference>
<dbReference type="Pfam" id="PF13855">
    <property type="entry name" value="LRR_8"/>
    <property type="match status" value="1"/>
</dbReference>
<dbReference type="InterPro" id="IPR001611">
    <property type="entry name" value="Leu-rich_rpt"/>
</dbReference>